<organism evidence="3 4">
    <name type="scientific">Arthrobacter horti</name>
    <dbReference type="NCBI Taxonomy" id="3068273"/>
    <lineage>
        <taxon>Bacteria</taxon>
        <taxon>Bacillati</taxon>
        <taxon>Actinomycetota</taxon>
        <taxon>Actinomycetes</taxon>
        <taxon>Micrococcales</taxon>
        <taxon>Micrococcaceae</taxon>
        <taxon>Arthrobacter</taxon>
    </lineage>
</organism>
<evidence type="ECO:0000256" key="1">
    <source>
        <dbReference type="SAM" id="MobiDB-lite"/>
    </source>
</evidence>
<evidence type="ECO:0000313" key="3">
    <source>
        <dbReference type="EMBL" id="MDP5227215.1"/>
    </source>
</evidence>
<feature type="domain" description="GerMN" evidence="2">
    <location>
        <begin position="215"/>
        <end position="305"/>
    </location>
</feature>
<comment type="caution">
    <text evidence="3">The sequence shown here is derived from an EMBL/GenBank/DDBJ whole genome shotgun (WGS) entry which is preliminary data.</text>
</comment>
<feature type="compositionally biased region" description="Low complexity" evidence="1">
    <location>
        <begin position="63"/>
        <end position="74"/>
    </location>
</feature>
<feature type="region of interest" description="Disordered" evidence="1">
    <location>
        <begin position="41"/>
        <end position="74"/>
    </location>
</feature>
<dbReference type="SMART" id="SM00909">
    <property type="entry name" value="Germane"/>
    <property type="match status" value="1"/>
</dbReference>
<gene>
    <name evidence="3" type="ORF">Q9R02_08640</name>
</gene>
<dbReference type="InterPro" id="IPR018910">
    <property type="entry name" value="LpqB_C"/>
</dbReference>
<dbReference type="InterPro" id="IPR059026">
    <property type="entry name" value="LpqB_N"/>
</dbReference>
<dbReference type="Pfam" id="PF10646">
    <property type="entry name" value="Germane"/>
    <property type="match status" value="1"/>
</dbReference>
<protein>
    <submittedName>
        <fullName evidence="3">LpqB family beta-propeller domain-containing protein</fullName>
    </submittedName>
</protein>
<keyword evidence="4" id="KW-1185">Reference proteome</keyword>
<name>A0ABT9INU4_9MICC</name>
<dbReference type="PROSITE" id="PS51257">
    <property type="entry name" value="PROKAR_LIPOPROTEIN"/>
    <property type="match status" value="1"/>
</dbReference>
<dbReference type="Pfam" id="PF10647">
    <property type="entry name" value="Gmad1"/>
    <property type="match status" value="1"/>
</dbReference>
<reference evidence="3 4" key="1">
    <citation type="submission" date="2023-08" db="EMBL/GenBank/DDBJ databases">
        <title>Arthrobacter horti sp. nov., isolated from forest soil.</title>
        <authorList>
            <person name="Park M."/>
        </authorList>
    </citation>
    <scope>NUCLEOTIDE SEQUENCE [LARGE SCALE GENOMIC DNA]</scope>
    <source>
        <strain evidence="3 4">YJM1</strain>
    </source>
</reference>
<accession>A0ABT9INU4</accession>
<sequence length="578" mass="61414">MSARLPDARRRTAHRWRAVVAALLTAVVLLTLGACASIPRSGGVNKSQGNAEGQAGDPPEYYPSGPRPGESPESVVEDFYTAGNSYKDDYAVARQFLAQDASVSWKPDASTLVYRSAKVVKGATDKQYVYELDLAYSIDAQGIITSYPQGTVRRVPLTLGEVDGEWRIAKVGDGTAIPEGIMRTLYQAYVLYFYDPGYRYAVPDARWFINRSTVTKSIVSAVLGGPAPYLKGAVVSAFPTGARLAKESVPVVNRTAQVDLTQDLLQSPVTDRRRMINQLTASLEGLSNVSAVQLLAGGTTLSMDDSAPVAPPIVNPSVPDWQVAVLQGQLNLFQDNTAERIPGLDTAAYLPRHPAAPTDRSSYAFLNQQGTDLFLARPSQPVRDVLSGSNLLRPSYDSQGWLWSGGDGAQSASLTAMNVQDLPGGKVPVQVVLSPGWMKGLHLKDAQLSRDGTRILILTGNGQDAQALLAGVVRGADGAPRELTDPIRLPEAKDANQGAWLSDTSVVLGNATGTGVDTPSQLSLRSLDVLSLPDVTGLQGISAGNGSIYVQTPSGISQKISNGWVQQGTGVKDPKFAG</sequence>
<dbReference type="Pfam" id="PF25976">
    <property type="entry name" value="LpqB_N"/>
    <property type="match status" value="1"/>
</dbReference>
<dbReference type="EMBL" id="JAVALS010000004">
    <property type="protein sequence ID" value="MDP5227215.1"/>
    <property type="molecule type" value="Genomic_DNA"/>
</dbReference>
<dbReference type="Proteomes" id="UP001232725">
    <property type="component" value="Unassembled WGS sequence"/>
</dbReference>
<evidence type="ECO:0000313" key="4">
    <source>
        <dbReference type="Proteomes" id="UP001232725"/>
    </source>
</evidence>
<proteinExistence type="predicted"/>
<evidence type="ECO:0000259" key="2">
    <source>
        <dbReference type="SMART" id="SM00909"/>
    </source>
</evidence>
<dbReference type="RefSeq" id="WP_305996262.1">
    <property type="nucleotide sequence ID" value="NZ_JAVALS010000004.1"/>
</dbReference>
<dbReference type="InterPro" id="IPR019606">
    <property type="entry name" value="GerMN"/>
</dbReference>